<dbReference type="AlphaFoldDB" id="A0A2S9J855"/>
<organism evidence="2 3">
    <name type="scientific">Sphingobacterium haloxyli</name>
    <dbReference type="NCBI Taxonomy" id="2100533"/>
    <lineage>
        <taxon>Bacteria</taxon>
        <taxon>Pseudomonadati</taxon>
        <taxon>Bacteroidota</taxon>
        <taxon>Sphingobacteriia</taxon>
        <taxon>Sphingobacteriales</taxon>
        <taxon>Sphingobacteriaceae</taxon>
        <taxon>Sphingobacterium</taxon>
    </lineage>
</organism>
<accession>A0A2S9J855</accession>
<protein>
    <recommendedName>
        <fullName evidence="4">PKD-like family protein</fullName>
    </recommendedName>
</protein>
<sequence length="502" mass="55674">MKKMKIIGYMLLLITIGACTKDKNNFSYEEPITFDISDVEAPDVIEIGLGQHLSLSPNVDDSKGDYSYLWIAARNNSAVSYREPRDTLSREKELETAISDFFILGEPYRLTFKVTDNKSGVSGFYFYDLRITNRYSEGWMVLEDKGGFADFSMLLPDGSIERGIYSLVNPNYPIAEPLILSLSSGSVTDDVSPTGRKLYVAGKHDAVELDPLTLQIRYNLDALYFVPPATKNLSFIGWSGTNLGVILNDGLLQANMTGGFPGAKKFGPSMQAPGVEYDYQIAPFTANVGEHDWRAHPIVYQHILYDQQNQRFYTTGGQTIDAFPTNASNTSIFDMNDVGLGMHYMGVANVANVHNAVMYEGTQPYLLQFSCVTTEGNPVITRMKQTMNAPYILDTEATSIASSSQSAHIFYGYENRLYRYGVNANSANQLHTFPAGEKIINTKFKAIDDNGREYGELLVATWNGQESKLYLFSVSLAGVVSEPSEAIAGFDMVLDMVYKGES</sequence>
<keyword evidence="3" id="KW-1185">Reference proteome</keyword>
<dbReference type="Proteomes" id="UP000239711">
    <property type="component" value="Unassembled WGS sequence"/>
</dbReference>
<name>A0A2S9J855_9SPHI</name>
<feature type="chain" id="PRO_5015784382" description="PKD-like family protein" evidence="1">
    <location>
        <begin position="21"/>
        <end position="502"/>
    </location>
</feature>
<comment type="caution">
    <text evidence="2">The sequence shown here is derived from an EMBL/GenBank/DDBJ whole genome shotgun (WGS) entry which is preliminary data.</text>
</comment>
<dbReference type="Pfam" id="PF16407">
    <property type="entry name" value="PKD_2"/>
    <property type="match status" value="1"/>
</dbReference>
<dbReference type="InterPro" id="IPR032183">
    <property type="entry name" value="PKD-like"/>
</dbReference>
<dbReference type="OrthoDB" id="1095195at2"/>
<dbReference type="PROSITE" id="PS51257">
    <property type="entry name" value="PROKAR_LIPOPROTEIN"/>
    <property type="match status" value="1"/>
</dbReference>
<evidence type="ECO:0008006" key="4">
    <source>
        <dbReference type="Google" id="ProtNLM"/>
    </source>
</evidence>
<feature type="signal peptide" evidence="1">
    <location>
        <begin position="1"/>
        <end position="20"/>
    </location>
</feature>
<evidence type="ECO:0000313" key="2">
    <source>
        <dbReference type="EMBL" id="PRD48954.1"/>
    </source>
</evidence>
<dbReference type="RefSeq" id="WP_105715519.1">
    <property type="nucleotide sequence ID" value="NZ_PVBQ01000002.1"/>
</dbReference>
<reference evidence="2 3" key="1">
    <citation type="submission" date="2018-02" db="EMBL/GenBank/DDBJ databases">
        <title>The draft genome of Sphingobacterium sp. 5JN-11.</title>
        <authorList>
            <person name="Liu L."/>
            <person name="Li L."/>
            <person name="Liang L."/>
            <person name="Zhang X."/>
            <person name="Wang T."/>
        </authorList>
    </citation>
    <scope>NUCLEOTIDE SEQUENCE [LARGE SCALE GENOMIC DNA]</scope>
    <source>
        <strain evidence="2 3">5JN-11</strain>
    </source>
</reference>
<keyword evidence="1" id="KW-0732">Signal</keyword>
<evidence type="ECO:0000313" key="3">
    <source>
        <dbReference type="Proteomes" id="UP000239711"/>
    </source>
</evidence>
<dbReference type="EMBL" id="PVBQ01000002">
    <property type="protein sequence ID" value="PRD48954.1"/>
    <property type="molecule type" value="Genomic_DNA"/>
</dbReference>
<proteinExistence type="predicted"/>
<gene>
    <name evidence="2" type="ORF">C5745_03175</name>
</gene>
<evidence type="ECO:0000256" key="1">
    <source>
        <dbReference type="SAM" id="SignalP"/>
    </source>
</evidence>